<feature type="compositionally biased region" description="Pro residues" evidence="1">
    <location>
        <begin position="105"/>
        <end position="115"/>
    </location>
</feature>
<evidence type="ECO:0000256" key="1">
    <source>
        <dbReference type="SAM" id="MobiDB-lite"/>
    </source>
</evidence>
<protein>
    <submittedName>
        <fullName evidence="2">Uncharacterized protein</fullName>
    </submittedName>
</protein>
<comment type="caution">
    <text evidence="2">The sequence shown here is derived from an EMBL/GenBank/DDBJ whole genome shotgun (WGS) entry which is preliminary data.</text>
</comment>
<dbReference type="EMBL" id="JABSTR010000001">
    <property type="protein sequence ID" value="KAH9359687.1"/>
    <property type="molecule type" value="Genomic_DNA"/>
</dbReference>
<keyword evidence="3" id="KW-1185">Reference proteome</keyword>
<feature type="region of interest" description="Disordered" evidence="1">
    <location>
        <begin position="61"/>
        <end position="115"/>
    </location>
</feature>
<dbReference type="AlphaFoldDB" id="A0A9J6FAD3"/>
<reference evidence="2 3" key="1">
    <citation type="journal article" date="2020" name="Cell">
        <title>Large-Scale Comparative Analyses of Tick Genomes Elucidate Their Genetic Diversity and Vector Capacities.</title>
        <authorList>
            <consortium name="Tick Genome and Microbiome Consortium (TIGMIC)"/>
            <person name="Jia N."/>
            <person name="Wang J."/>
            <person name="Shi W."/>
            <person name="Du L."/>
            <person name="Sun Y."/>
            <person name="Zhan W."/>
            <person name="Jiang J.F."/>
            <person name="Wang Q."/>
            <person name="Zhang B."/>
            <person name="Ji P."/>
            <person name="Bell-Sakyi L."/>
            <person name="Cui X.M."/>
            <person name="Yuan T.T."/>
            <person name="Jiang B.G."/>
            <person name="Yang W.F."/>
            <person name="Lam T.T."/>
            <person name="Chang Q.C."/>
            <person name="Ding S.J."/>
            <person name="Wang X.J."/>
            <person name="Zhu J.G."/>
            <person name="Ruan X.D."/>
            <person name="Zhao L."/>
            <person name="Wei J.T."/>
            <person name="Ye R.Z."/>
            <person name="Que T.C."/>
            <person name="Du C.H."/>
            <person name="Zhou Y.H."/>
            <person name="Cheng J.X."/>
            <person name="Dai P.F."/>
            <person name="Guo W.B."/>
            <person name="Han X.H."/>
            <person name="Huang E.J."/>
            <person name="Li L.F."/>
            <person name="Wei W."/>
            <person name="Gao Y.C."/>
            <person name="Liu J.Z."/>
            <person name="Shao H.Z."/>
            <person name="Wang X."/>
            <person name="Wang C.C."/>
            <person name="Yang T.C."/>
            <person name="Huo Q.B."/>
            <person name="Li W."/>
            <person name="Chen H.Y."/>
            <person name="Chen S.E."/>
            <person name="Zhou L.G."/>
            <person name="Ni X.B."/>
            <person name="Tian J.H."/>
            <person name="Sheng Y."/>
            <person name="Liu T."/>
            <person name="Pan Y.S."/>
            <person name="Xia L.Y."/>
            <person name="Li J."/>
            <person name="Zhao F."/>
            <person name="Cao W.C."/>
        </authorList>
    </citation>
    <scope>NUCLEOTIDE SEQUENCE [LARGE SCALE GENOMIC DNA]</scope>
    <source>
        <strain evidence="2">HaeL-2018</strain>
    </source>
</reference>
<sequence length="115" mass="12330">MSDIPPLYTLLRDLRGAWVPPVTYAQILMCAALPVSERDPSDSHQCIPNCTLCGLEHPMASKECRKKPRPPSPPHDCVNDLKNSNPAPVSPNRNPPPSNTVAAASPPPPAPLAKP</sequence>
<proteinExistence type="predicted"/>
<feature type="compositionally biased region" description="Low complexity" evidence="1">
    <location>
        <begin position="83"/>
        <end position="92"/>
    </location>
</feature>
<evidence type="ECO:0000313" key="3">
    <source>
        <dbReference type="Proteomes" id="UP000821853"/>
    </source>
</evidence>
<accession>A0A9J6FAD3</accession>
<gene>
    <name evidence="2" type="ORF">HPB48_021625</name>
</gene>
<dbReference type="Proteomes" id="UP000821853">
    <property type="component" value="Chromosome 1"/>
</dbReference>
<name>A0A9J6FAD3_HAELO</name>
<organism evidence="2 3">
    <name type="scientific">Haemaphysalis longicornis</name>
    <name type="common">Bush tick</name>
    <dbReference type="NCBI Taxonomy" id="44386"/>
    <lineage>
        <taxon>Eukaryota</taxon>
        <taxon>Metazoa</taxon>
        <taxon>Ecdysozoa</taxon>
        <taxon>Arthropoda</taxon>
        <taxon>Chelicerata</taxon>
        <taxon>Arachnida</taxon>
        <taxon>Acari</taxon>
        <taxon>Parasitiformes</taxon>
        <taxon>Ixodida</taxon>
        <taxon>Ixodoidea</taxon>
        <taxon>Ixodidae</taxon>
        <taxon>Haemaphysalinae</taxon>
        <taxon>Haemaphysalis</taxon>
    </lineage>
</organism>
<dbReference type="VEuPathDB" id="VectorBase:HLOH_052368"/>
<evidence type="ECO:0000313" key="2">
    <source>
        <dbReference type="EMBL" id="KAH9359687.1"/>
    </source>
</evidence>